<proteinExistence type="predicted"/>
<sequence length="467" mass="53534">MYIIKCIEDGDICEIRNDNVFCDHKTVKPGSIVKFRYLNSMYTGKVLTYSDDLELIQETYLLLTQRKVSQNTPEEKGLKGKLIKPSKVPRQVCNRGKDVQYSAIEQIELETQRAEQAIQRQIASLQDTRHAEEDSYDNDELDSYSTNVMNFECDPDSDQPSPAKNKNQANLKRKGYNSSAKRNDSPASKRIRNEANTSSCHSQDNVEKNQSGSSVILRRSSRINNNTKPDERVRKRNSFHENSISSDPDEDELMTRELNYQESPGVLRNEDDGIRTRNRSTRTQTQEVSNNQNRSQLETQLPTGYAPIVHEQLFGENCEGSKMSELGNGIFCKESTVDYALSSTNPRQCCRKLMRGVFTLDAILHCNFSQKNARRPHQCEVPSLCEQCQLRQTRQIEAPDSFKAGVLYGPAVQEIIAFTKRKAEEIKNWPKMSHSNIRRGMSQNVTDIRVAYYAEQKWGKPFKYEIP</sequence>
<organism evidence="1 2">
    <name type="scientific">Eretmocerus hayati</name>
    <dbReference type="NCBI Taxonomy" id="131215"/>
    <lineage>
        <taxon>Eukaryota</taxon>
        <taxon>Metazoa</taxon>
        <taxon>Ecdysozoa</taxon>
        <taxon>Arthropoda</taxon>
        <taxon>Hexapoda</taxon>
        <taxon>Insecta</taxon>
        <taxon>Pterygota</taxon>
        <taxon>Neoptera</taxon>
        <taxon>Endopterygota</taxon>
        <taxon>Hymenoptera</taxon>
        <taxon>Apocrita</taxon>
        <taxon>Proctotrupomorpha</taxon>
        <taxon>Chalcidoidea</taxon>
        <taxon>Aphelinidae</taxon>
        <taxon>Aphelininae</taxon>
        <taxon>Eretmocerus</taxon>
    </lineage>
</organism>
<keyword evidence="2" id="KW-1185">Reference proteome</keyword>
<protein>
    <submittedName>
        <fullName evidence="1">Uncharacterized protein</fullName>
    </submittedName>
</protein>
<dbReference type="Proteomes" id="UP001239111">
    <property type="component" value="Chromosome 4"/>
</dbReference>
<accession>A0ACC2N0P9</accession>
<comment type="caution">
    <text evidence="1">The sequence shown here is derived from an EMBL/GenBank/DDBJ whole genome shotgun (WGS) entry which is preliminary data.</text>
</comment>
<dbReference type="EMBL" id="CM056744">
    <property type="protein sequence ID" value="KAJ8664308.1"/>
    <property type="molecule type" value="Genomic_DNA"/>
</dbReference>
<name>A0ACC2N0P9_9HYME</name>
<evidence type="ECO:0000313" key="2">
    <source>
        <dbReference type="Proteomes" id="UP001239111"/>
    </source>
</evidence>
<reference evidence="1" key="1">
    <citation type="submission" date="2023-04" db="EMBL/GenBank/DDBJ databases">
        <title>A chromosome-level genome assembly of the parasitoid wasp Eretmocerus hayati.</title>
        <authorList>
            <person name="Zhong Y."/>
            <person name="Liu S."/>
            <person name="Liu Y."/>
        </authorList>
    </citation>
    <scope>NUCLEOTIDE SEQUENCE</scope>
    <source>
        <strain evidence="1">ZJU_SS_LIU_2023</strain>
    </source>
</reference>
<gene>
    <name evidence="1" type="ORF">QAD02_005970</name>
</gene>
<evidence type="ECO:0000313" key="1">
    <source>
        <dbReference type="EMBL" id="KAJ8664308.1"/>
    </source>
</evidence>